<dbReference type="InterPro" id="IPR029060">
    <property type="entry name" value="PIN-like_dom_sf"/>
</dbReference>
<evidence type="ECO:0000313" key="3">
    <source>
        <dbReference type="Proteomes" id="UP000238937"/>
    </source>
</evidence>
<dbReference type="AlphaFoldDB" id="A0A2T1GNJ1"/>
<gene>
    <name evidence="2" type="ORF">C7B77_00520</name>
</gene>
<reference evidence="2 3" key="1">
    <citation type="submission" date="2018-03" db="EMBL/GenBank/DDBJ databases">
        <title>The ancient ancestry and fast evolution of plastids.</title>
        <authorList>
            <person name="Moore K.R."/>
            <person name="Magnabosco C."/>
            <person name="Momper L."/>
            <person name="Gold D.A."/>
            <person name="Bosak T."/>
            <person name="Fournier G.P."/>
        </authorList>
    </citation>
    <scope>NUCLEOTIDE SEQUENCE [LARGE SCALE GENOMIC DNA]</scope>
    <source>
        <strain evidence="2 3">CCALA 037</strain>
    </source>
</reference>
<organism evidence="2 3">
    <name type="scientific">Chamaesiphon polymorphus CCALA 037</name>
    <dbReference type="NCBI Taxonomy" id="2107692"/>
    <lineage>
        <taxon>Bacteria</taxon>
        <taxon>Bacillati</taxon>
        <taxon>Cyanobacteriota</taxon>
        <taxon>Cyanophyceae</taxon>
        <taxon>Gomontiellales</taxon>
        <taxon>Chamaesiphonaceae</taxon>
        <taxon>Chamaesiphon</taxon>
    </lineage>
</organism>
<protein>
    <recommendedName>
        <fullName evidence="1">DUF4935 domain-containing protein</fullName>
    </recommendedName>
</protein>
<proteinExistence type="predicted"/>
<feature type="domain" description="DUF4935" evidence="1">
    <location>
        <begin position="3"/>
        <end position="182"/>
    </location>
</feature>
<dbReference type="RefSeq" id="WP_106299366.1">
    <property type="nucleotide sequence ID" value="NZ_PVWO01000004.1"/>
</dbReference>
<evidence type="ECO:0000313" key="2">
    <source>
        <dbReference type="EMBL" id="PSB59512.1"/>
    </source>
</evidence>
<dbReference type="Pfam" id="PF16289">
    <property type="entry name" value="PIN_12"/>
    <property type="match status" value="1"/>
</dbReference>
<evidence type="ECO:0000259" key="1">
    <source>
        <dbReference type="Pfam" id="PF16289"/>
    </source>
</evidence>
<sequence>MQLFIDTNILLSFYALNQEDLAELSKLTDAIDKQHITLLFTDQIIDEFNRNREQRIDGAIKSFRNQTFNPQFPQLCEDYPEIELLRESLKQYERSHAALVARIAIDIKAKTLKADRIVQSLFRLGKRLTPNSTVLDRARFRMGIGNPPGKNNSLGDAINWECLLDEIPAGEDLYFITGDKDYCSALSDDEFSDFLLTEWERKKQTKIHFYKRLSSFCKEQFPEIALASVRDKEFLIRDLVNSHSIAATQAAIAKLSYYSEFTAAQVNTIVAAAISNRQVVWSIEDELVRNFLSSVVATNKQYLDPASLTAIEGLLGES</sequence>
<dbReference type="EMBL" id="PVWO01000004">
    <property type="protein sequence ID" value="PSB59512.1"/>
    <property type="molecule type" value="Genomic_DNA"/>
</dbReference>
<comment type="caution">
    <text evidence="2">The sequence shown here is derived from an EMBL/GenBank/DDBJ whole genome shotgun (WGS) entry which is preliminary data.</text>
</comment>
<name>A0A2T1GNJ1_9CYAN</name>
<dbReference type="SUPFAM" id="SSF88723">
    <property type="entry name" value="PIN domain-like"/>
    <property type="match status" value="1"/>
</dbReference>
<dbReference type="InterPro" id="IPR032557">
    <property type="entry name" value="DUF4935"/>
</dbReference>
<dbReference type="Proteomes" id="UP000238937">
    <property type="component" value="Unassembled WGS sequence"/>
</dbReference>
<accession>A0A2T1GNJ1</accession>
<dbReference type="OrthoDB" id="569642at2"/>
<keyword evidence="3" id="KW-1185">Reference proteome</keyword>